<keyword evidence="2" id="KW-0479">Metal-binding</keyword>
<reference evidence="4" key="1">
    <citation type="submission" date="2021-12" db="EMBL/GenBank/DDBJ databases">
        <title>Prjna785345.</title>
        <authorList>
            <person name="Rujirawat T."/>
            <person name="Krajaejun T."/>
        </authorList>
    </citation>
    <scope>NUCLEOTIDE SEQUENCE</scope>
    <source>
        <strain evidence="4">Pi057C3</strain>
    </source>
</reference>
<proteinExistence type="inferred from homology"/>
<sequence length="161" mass="17891">MVLFVLYVKADLENVETLEAPQHHRWCIDVKESNGDEVREAVVVSDEELIDVDGSRGEVHFVLKWPGAKKQSQLTVVRDVKKLTRAVRGEDSGEFVPFVGFECRGLEPIAWHPGSGYTVTSAGGTAVFEDVDLADDWADYDGEGEQSVGVYSVEHKFVVHK</sequence>
<gene>
    <name evidence="4" type="ORF">P43SY_000676</name>
</gene>
<dbReference type="InterPro" id="IPR008584">
    <property type="entry name" value="CXXC_Zn-binding_euk"/>
</dbReference>
<evidence type="ECO:0000256" key="2">
    <source>
        <dbReference type="ARBA" id="ARBA00022723"/>
    </source>
</evidence>
<keyword evidence="3" id="KW-0862">Zinc</keyword>
<evidence type="ECO:0000256" key="1">
    <source>
        <dbReference type="ARBA" id="ARBA00007818"/>
    </source>
</evidence>
<dbReference type="PANTHER" id="PTHR12857">
    <property type="entry name" value="CXXC MOTIF CONTAINING ZINC BINDING PROTEIN"/>
    <property type="match status" value="1"/>
</dbReference>
<organism evidence="4 5">
    <name type="scientific">Pythium insidiosum</name>
    <name type="common">Pythiosis disease agent</name>
    <dbReference type="NCBI Taxonomy" id="114742"/>
    <lineage>
        <taxon>Eukaryota</taxon>
        <taxon>Sar</taxon>
        <taxon>Stramenopiles</taxon>
        <taxon>Oomycota</taxon>
        <taxon>Peronosporomycetes</taxon>
        <taxon>Pythiales</taxon>
        <taxon>Pythiaceae</taxon>
        <taxon>Pythium</taxon>
    </lineage>
</organism>
<dbReference type="PANTHER" id="PTHR12857:SF0">
    <property type="entry name" value="CXXC MOTIF CONTAINING ZINC BINDING PROTEIN"/>
    <property type="match status" value="1"/>
</dbReference>
<dbReference type="SUPFAM" id="SSF141678">
    <property type="entry name" value="MAL13P1.257-like"/>
    <property type="match status" value="1"/>
</dbReference>
<name>A0AAD5LC41_PYTIN</name>
<dbReference type="EMBL" id="JAKCXM010000484">
    <property type="protein sequence ID" value="KAJ0393540.1"/>
    <property type="molecule type" value="Genomic_DNA"/>
</dbReference>
<dbReference type="Pfam" id="PF05907">
    <property type="entry name" value="CXXC_Zn-b_euk"/>
    <property type="match status" value="1"/>
</dbReference>
<protein>
    <submittedName>
        <fullName evidence="4">Uncharacterized protein</fullName>
    </submittedName>
</protein>
<dbReference type="Proteomes" id="UP001209570">
    <property type="component" value="Unassembled WGS sequence"/>
</dbReference>
<comment type="caution">
    <text evidence="4">The sequence shown here is derived from an EMBL/GenBank/DDBJ whole genome shotgun (WGS) entry which is preliminary data.</text>
</comment>
<keyword evidence="5" id="KW-1185">Reference proteome</keyword>
<dbReference type="AlphaFoldDB" id="A0AAD5LC41"/>
<comment type="similarity">
    <text evidence="1">Belongs to the UPF0587 family.</text>
</comment>
<evidence type="ECO:0000256" key="3">
    <source>
        <dbReference type="ARBA" id="ARBA00022833"/>
    </source>
</evidence>
<dbReference type="GO" id="GO:0008270">
    <property type="term" value="F:zinc ion binding"/>
    <property type="evidence" value="ECO:0007669"/>
    <property type="project" value="TreeGrafter"/>
</dbReference>
<evidence type="ECO:0000313" key="5">
    <source>
        <dbReference type="Proteomes" id="UP001209570"/>
    </source>
</evidence>
<accession>A0AAD5LC41</accession>
<evidence type="ECO:0000313" key="4">
    <source>
        <dbReference type="EMBL" id="KAJ0393540.1"/>
    </source>
</evidence>